<dbReference type="PANTHER" id="PTHR21015">
    <property type="entry name" value="UDP-N-ACETYLGLUCOSAMINE--N-ACETYLMURAMYL-(PENTAPEPTIDE) PYROPHOSPHORYL-UNDECAPRENOL N-ACETYLGLUCOSAMINE TRANSFERASE 1"/>
    <property type="match status" value="1"/>
</dbReference>
<reference evidence="3" key="2">
    <citation type="submission" date="2013-07" db="EMBL/GenBank/DDBJ databases">
        <authorList>
            <person name="Morais-Silva F.O."/>
            <person name="Rezende A.M."/>
            <person name="Pimentel C."/>
            <person name="Resende D.M."/>
            <person name="Santos C.I."/>
            <person name="Clemente C."/>
            <person name="de Oliveira L.M."/>
            <person name="da Silva S.M."/>
            <person name="Costa D.A."/>
            <person name="Varela-Raposo A."/>
            <person name="Horacio E.C.A."/>
            <person name="Matos M."/>
            <person name="Flores O."/>
            <person name="Ruiz J.C."/>
            <person name="Rodrigues-Pousada C."/>
        </authorList>
    </citation>
    <scope>NUCLEOTIDE SEQUENCE [LARGE SCALE GENOMIC DNA]</scope>
    <source>
        <strain evidence="3">ATCC 19364 / DSM 1382 / NCIMB 9332 / VKM B-1759</strain>
    </source>
</reference>
<dbReference type="eggNOG" id="COG4671">
    <property type="taxonomic scope" value="Bacteria"/>
</dbReference>
<evidence type="ECO:0000259" key="1">
    <source>
        <dbReference type="Pfam" id="PF04101"/>
    </source>
</evidence>
<dbReference type="Pfam" id="PF04101">
    <property type="entry name" value="Glyco_tran_28_C"/>
    <property type="match status" value="1"/>
</dbReference>
<gene>
    <name evidence="2" type="ORF">DGI_2229</name>
</gene>
<organism evidence="2 3">
    <name type="scientific">Megalodesulfovibrio gigas (strain ATCC 19364 / DSM 1382 / NCIMB 9332 / VKM B-1759)</name>
    <name type="common">Desulfovibrio gigas</name>
    <dbReference type="NCBI Taxonomy" id="1121448"/>
    <lineage>
        <taxon>Bacteria</taxon>
        <taxon>Pseudomonadati</taxon>
        <taxon>Thermodesulfobacteriota</taxon>
        <taxon>Desulfovibrionia</taxon>
        <taxon>Desulfovibrionales</taxon>
        <taxon>Desulfovibrionaceae</taxon>
        <taxon>Megalodesulfovibrio</taxon>
    </lineage>
</organism>
<dbReference type="KEGG" id="dgg:DGI_2229"/>
<dbReference type="OrthoDB" id="503443at2"/>
<dbReference type="HOGENOM" id="CLU_055279_0_0_7"/>
<name>T2GCS8_MEGG1</name>
<dbReference type="AlphaFoldDB" id="T2GCS8"/>
<feature type="domain" description="Glycosyl transferase family 28 C-terminal" evidence="1">
    <location>
        <begin position="228"/>
        <end position="371"/>
    </location>
</feature>
<evidence type="ECO:0000313" key="3">
    <source>
        <dbReference type="Proteomes" id="UP000016587"/>
    </source>
</evidence>
<dbReference type="STRING" id="1121448.DGI_2229"/>
<dbReference type="PATRIC" id="fig|1121448.10.peg.2182"/>
<keyword evidence="3" id="KW-1185">Reference proteome</keyword>
<dbReference type="RefSeq" id="WP_021760930.1">
    <property type="nucleotide sequence ID" value="NC_022444.1"/>
</dbReference>
<dbReference type="Gene3D" id="3.40.50.2000">
    <property type="entry name" value="Glycogen Phosphorylase B"/>
    <property type="match status" value="1"/>
</dbReference>
<protein>
    <submittedName>
        <fullName evidence="2">Putative glycosyltransferase 28 domain protein</fullName>
    </submittedName>
</protein>
<keyword evidence="2" id="KW-0808">Transferase</keyword>
<dbReference type="PANTHER" id="PTHR21015:SF28">
    <property type="entry name" value="SLL1722 PROTEIN"/>
    <property type="match status" value="1"/>
</dbReference>
<sequence length="397" mass="43733">MSVLFYTQHVLGMGHLFRSLAVAEALGPEPVHLITGGAEAPAALPAHVHHLPLPPLMMDADFSRLHLGDADSAAEIDPARREALVTARFTERTDRLRRALAEIRPDLLLVELYPFGRKRFGREILPLLEDARAAGVPVVCSLRDILVEKKDQDAFERRVLETLHRHFSALLIHSDPALFPLEATFQRAGEIAVPLAYSGYVAPPAVDGTALRQSLHLAPGEALLLASIGGGAVGLELMRAVLQASRLLHPARPHRLLAFAGPFMAEADFRSLQRLTENAPWIVLERFSARFQELLAAADGSVSLAGYNTVMGLLVQGVPGLVLPFDQNREQRLRAEALARRGLLELLTPQELEPALLAARLDSLLHTGRRSRSKDIDLDGAAASARILRQWRERWRR</sequence>
<evidence type="ECO:0000313" key="2">
    <source>
        <dbReference type="EMBL" id="AGW13984.1"/>
    </source>
</evidence>
<accession>T2GCS8</accession>
<dbReference type="EMBL" id="CP006585">
    <property type="protein sequence ID" value="AGW13984.1"/>
    <property type="molecule type" value="Genomic_DNA"/>
</dbReference>
<reference evidence="2 3" key="1">
    <citation type="journal article" date="2013" name="J. Bacteriol.">
        <title>Roles of HynAB and Ech, the only two hydrogenases found in the model sulfate reducer Desulfovibrio gigas.</title>
        <authorList>
            <person name="Morais-Silva F.O."/>
            <person name="Santos C.I."/>
            <person name="Rodrigues R."/>
            <person name="Pereira I.A."/>
            <person name="Rodrigues-Pousada C."/>
        </authorList>
    </citation>
    <scope>NUCLEOTIDE SEQUENCE [LARGE SCALE GENOMIC DNA]</scope>
    <source>
        <strain evidence="3">ATCC 19364 / DSM 1382 / NCIMB 9332 / VKM B-1759</strain>
    </source>
</reference>
<dbReference type="Proteomes" id="UP000016587">
    <property type="component" value="Chromosome"/>
</dbReference>
<dbReference type="GO" id="GO:0016758">
    <property type="term" value="F:hexosyltransferase activity"/>
    <property type="evidence" value="ECO:0007669"/>
    <property type="project" value="InterPro"/>
</dbReference>
<dbReference type="InterPro" id="IPR007235">
    <property type="entry name" value="Glyco_trans_28_C"/>
</dbReference>
<dbReference type="SUPFAM" id="SSF53756">
    <property type="entry name" value="UDP-Glycosyltransferase/glycogen phosphorylase"/>
    <property type="match status" value="1"/>
</dbReference>
<proteinExistence type="predicted"/>